<dbReference type="RefSeq" id="WP_379927928.1">
    <property type="nucleotide sequence ID" value="NZ_JBHUMM010000002.1"/>
</dbReference>
<evidence type="ECO:0000313" key="1">
    <source>
        <dbReference type="EMBL" id="MFD2670538.1"/>
    </source>
</evidence>
<protein>
    <submittedName>
        <fullName evidence="1">Uncharacterized protein</fullName>
    </submittedName>
</protein>
<keyword evidence="2" id="KW-1185">Reference proteome</keyword>
<gene>
    <name evidence="1" type="ORF">ACFSUC_02810</name>
</gene>
<accession>A0ABW5R681</accession>
<reference evidence="2" key="1">
    <citation type="journal article" date="2019" name="Int. J. Syst. Evol. Microbiol.">
        <title>The Global Catalogue of Microorganisms (GCM) 10K type strain sequencing project: providing services to taxonomists for standard genome sequencing and annotation.</title>
        <authorList>
            <consortium name="The Broad Institute Genomics Platform"/>
            <consortium name="The Broad Institute Genome Sequencing Center for Infectious Disease"/>
            <person name="Wu L."/>
            <person name="Ma J."/>
        </authorList>
    </citation>
    <scope>NUCLEOTIDE SEQUENCE [LARGE SCALE GENOMIC DNA]</scope>
    <source>
        <strain evidence="2">KCTC 33676</strain>
    </source>
</reference>
<evidence type="ECO:0000313" key="2">
    <source>
        <dbReference type="Proteomes" id="UP001597497"/>
    </source>
</evidence>
<dbReference type="Proteomes" id="UP001597497">
    <property type="component" value="Unassembled WGS sequence"/>
</dbReference>
<organism evidence="1 2">
    <name type="scientific">Marinicrinis sediminis</name>
    <dbReference type="NCBI Taxonomy" id="1652465"/>
    <lineage>
        <taxon>Bacteria</taxon>
        <taxon>Bacillati</taxon>
        <taxon>Bacillota</taxon>
        <taxon>Bacilli</taxon>
        <taxon>Bacillales</taxon>
        <taxon>Paenibacillaceae</taxon>
    </lineage>
</organism>
<sequence>MELHIDIFKRGEDSEYMIYEFGPNHNQLGKVKINRETREYTMINEVPGGYTNIYCAQALFKIFKIYDSEKEFPEYTFFSSGR</sequence>
<comment type="caution">
    <text evidence="1">The sequence shown here is derived from an EMBL/GenBank/DDBJ whole genome shotgun (WGS) entry which is preliminary data.</text>
</comment>
<proteinExistence type="predicted"/>
<dbReference type="EMBL" id="JBHUMM010000002">
    <property type="protein sequence ID" value="MFD2670538.1"/>
    <property type="molecule type" value="Genomic_DNA"/>
</dbReference>
<name>A0ABW5R681_9BACL</name>